<dbReference type="Gene3D" id="1.10.3210.10">
    <property type="entry name" value="Hypothetical protein af1432"/>
    <property type="match status" value="1"/>
</dbReference>
<dbReference type="PANTHER" id="PTHR43155:SF2">
    <property type="entry name" value="CYCLIC DI-GMP PHOSPHODIESTERASE PA4108"/>
    <property type="match status" value="1"/>
</dbReference>
<keyword evidence="3" id="KW-1185">Reference proteome</keyword>
<dbReference type="InterPro" id="IPR003607">
    <property type="entry name" value="HD/PDEase_dom"/>
</dbReference>
<dbReference type="InterPro" id="IPR037522">
    <property type="entry name" value="HD_GYP_dom"/>
</dbReference>
<feature type="domain" description="HD-GYP" evidence="1">
    <location>
        <begin position="153"/>
        <end position="348"/>
    </location>
</feature>
<dbReference type="KEGG" id="cof:FOZ74_08820"/>
<gene>
    <name evidence="2" type="ORF">FOZ74_08820</name>
</gene>
<dbReference type="PROSITE" id="PS51832">
    <property type="entry name" value="HD_GYP"/>
    <property type="match status" value="1"/>
</dbReference>
<evidence type="ECO:0000313" key="2">
    <source>
        <dbReference type="EMBL" id="QEA14532.1"/>
    </source>
</evidence>
<dbReference type="EMBL" id="CP042344">
    <property type="protein sequence ID" value="QEA14532.1"/>
    <property type="molecule type" value="Genomic_DNA"/>
</dbReference>
<name>A0A5B8S0A6_9BURK</name>
<dbReference type="OrthoDB" id="9764808at2"/>
<accession>A0A5B8S0A6</accession>
<dbReference type="Proteomes" id="UP000321199">
    <property type="component" value="Chromosome"/>
</dbReference>
<proteinExistence type="predicted"/>
<protein>
    <submittedName>
        <fullName evidence="2">HD-GYP domain-containing protein</fullName>
    </submittedName>
</protein>
<dbReference type="Pfam" id="PF13487">
    <property type="entry name" value="HD_5"/>
    <property type="match status" value="1"/>
</dbReference>
<dbReference type="SUPFAM" id="SSF109604">
    <property type="entry name" value="HD-domain/PDEase-like"/>
    <property type="match status" value="1"/>
</dbReference>
<dbReference type="InterPro" id="IPR021812">
    <property type="entry name" value="DUF3391"/>
</dbReference>
<dbReference type="SMART" id="SM00471">
    <property type="entry name" value="HDc"/>
    <property type="match status" value="1"/>
</dbReference>
<reference evidence="2 3" key="1">
    <citation type="submission" date="2019-07" db="EMBL/GenBank/DDBJ databases">
        <title>Complete genome sequence of Comamonas sp. NLF 7-7 isolated from livestock.</title>
        <authorList>
            <person name="Kim D.H."/>
            <person name="Kim J.G."/>
        </authorList>
    </citation>
    <scope>NUCLEOTIDE SEQUENCE [LARGE SCALE GENOMIC DNA]</scope>
    <source>
        <strain evidence="2 3">NLF 7-7</strain>
    </source>
</reference>
<dbReference type="NCBIfam" id="TIGR00277">
    <property type="entry name" value="HDIG"/>
    <property type="match status" value="1"/>
</dbReference>
<dbReference type="InterPro" id="IPR006675">
    <property type="entry name" value="HDIG_dom"/>
</dbReference>
<organism evidence="2 3">
    <name type="scientific">Comamonas flocculans</name>
    <dbReference type="NCBI Taxonomy" id="2597701"/>
    <lineage>
        <taxon>Bacteria</taxon>
        <taxon>Pseudomonadati</taxon>
        <taxon>Pseudomonadota</taxon>
        <taxon>Betaproteobacteria</taxon>
        <taxon>Burkholderiales</taxon>
        <taxon>Comamonadaceae</taxon>
        <taxon>Comamonas</taxon>
    </lineage>
</organism>
<dbReference type="PANTHER" id="PTHR43155">
    <property type="entry name" value="CYCLIC DI-GMP PHOSPHODIESTERASE PA4108-RELATED"/>
    <property type="match status" value="1"/>
</dbReference>
<evidence type="ECO:0000259" key="1">
    <source>
        <dbReference type="PROSITE" id="PS51832"/>
    </source>
</evidence>
<dbReference type="GO" id="GO:0008081">
    <property type="term" value="F:phosphoric diester hydrolase activity"/>
    <property type="evidence" value="ECO:0007669"/>
    <property type="project" value="UniProtKB-ARBA"/>
</dbReference>
<dbReference type="CDD" id="cd00077">
    <property type="entry name" value="HDc"/>
    <property type="match status" value="1"/>
</dbReference>
<dbReference type="Pfam" id="PF11871">
    <property type="entry name" value="DUF3391"/>
    <property type="match status" value="1"/>
</dbReference>
<dbReference type="RefSeq" id="WP_146914143.1">
    <property type="nucleotide sequence ID" value="NZ_CP042344.1"/>
</dbReference>
<evidence type="ECO:0000313" key="3">
    <source>
        <dbReference type="Proteomes" id="UP000321199"/>
    </source>
</evidence>
<dbReference type="AlphaFoldDB" id="A0A5B8S0A6"/>
<sequence>MLKRIHVRHLAAGMYIHEFCGSWMEHPFWRTRFLLRSAQDIARIRDSSIQEVWIDTARGRDVAEAAEPVLADEAEAQIQSALAELQPELAPTPLPLAAPLADLSPTSTSEELQRARTICDRAREQVLSMFEQARMGQAINAQGAQATVDELAGSLARNPGALISLARLKTADEYTYMHSVSVCALMMALARQLQLDEATVRMAGLAGLMHDVGKARIPDAILNKPARLSDEEFDIMRSHPAFGLEILRVSKMPMQVLDACLHHHEKMDGSGYPHRLMGADIHLLARMNAVCDVYDAITSNRPYKNGWDPSDALRRMAEWTRGHFDSRIFQAFVKCMGIYPTGSLVRLASGHLAVVQEQSPGTLLAPRVKAFYSLHTGERITPQLIDLSRAAAGDRIAAREDPARWGFSDLNTLWSGLPLPP</sequence>